<comment type="similarity">
    <text evidence="2">Belongs to the ABC-4 integral membrane protein family. LolC/E subfamily.</text>
</comment>
<evidence type="ECO:0000256" key="6">
    <source>
        <dbReference type="ARBA" id="ARBA00023136"/>
    </source>
</evidence>
<evidence type="ECO:0000256" key="4">
    <source>
        <dbReference type="ARBA" id="ARBA00022692"/>
    </source>
</evidence>
<name>A0A556MFD3_9SPHI</name>
<evidence type="ECO:0000256" key="5">
    <source>
        <dbReference type="ARBA" id="ARBA00022989"/>
    </source>
</evidence>
<accession>A0A556MFD3</accession>
<sequence>MNFASFIAGRISFKSKRTFSKLIVRIAIVGIMLGLSVMIISLAIIRGFKNEIREKIRGFDGDIKVVKYDLNGSYENSPFVKADTFVNKVKSSRAITYVVPFATKPGIIKANGEIEGVILKGVDHTYNWDFLKANLVAGTVINFADTSASKTQIMISQTTANRLKLKLGDALMMYFVQQPLRRRPFKVVGIFDTSVEEIDKAYVIGDLSLIKRLNNWNPDEIGGYELRAADFDQLDQVSYLVDNNLPSRLKFTTVFENFPLIFEWLPSLDVNARVMLVLMLAVAIINMISALLIMILERTAMIGILKAMGASNWKIQRVFLYNASYLIGIGLLLGNVLGLGLCWIQHDTHFLKLDASSYSMTFVPIQFNWMDVVMLNIGTLVICLLVLTIPSMLVSKISPVKAIQYK</sequence>
<dbReference type="Proteomes" id="UP000318733">
    <property type="component" value="Unassembled WGS sequence"/>
</dbReference>
<feature type="domain" description="ABC3 transporter permease C-terminal" evidence="8">
    <location>
        <begin position="274"/>
        <end position="399"/>
    </location>
</feature>
<evidence type="ECO:0000256" key="7">
    <source>
        <dbReference type="SAM" id="Phobius"/>
    </source>
</evidence>
<proteinExistence type="inferred from homology"/>
<evidence type="ECO:0000313" key="10">
    <source>
        <dbReference type="EMBL" id="TSJ38617.1"/>
    </source>
</evidence>
<feature type="transmembrane region" description="Helical" evidence="7">
    <location>
        <begin position="274"/>
        <end position="297"/>
    </location>
</feature>
<evidence type="ECO:0000259" key="8">
    <source>
        <dbReference type="Pfam" id="PF02687"/>
    </source>
</evidence>
<gene>
    <name evidence="10" type="ORF">FO440_19075</name>
</gene>
<evidence type="ECO:0000256" key="1">
    <source>
        <dbReference type="ARBA" id="ARBA00004651"/>
    </source>
</evidence>
<comment type="caution">
    <text evidence="10">The sequence shown here is derived from an EMBL/GenBank/DDBJ whole genome shotgun (WGS) entry which is preliminary data.</text>
</comment>
<dbReference type="GO" id="GO:0044874">
    <property type="term" value="P:lipoprotein localization to outer membrane"/>
    <property type="evidence" value="ECO:0007669"/>
    <property type="project" value="TreeGrafter"/>
</dbReference>
<keyword evidence="4 7" id="KW-0812">Transmembrane</keyword>
<keyword evidence="6 7" id="KW-0472">Membrane</keyword>
<dbReference type="PANTHER" id="PTHR30489">
    <property type="entry name" value="LIPOPROTEIN-RELEASING SYSTEM TRANSMEMBRANE PROTEIN LOLE"/>
    <property type="match status" value="1"/>
</dbReference>
<evidence type="ECO:0000259" key="9">
    <source>
        <dbReference type="Pfam" id="PF12704"/>
    </source>
</evidence>
<evidence type="ECO:0000313" key="11">
    <source>
        <dbReference type="Proteomes" id="UP000318733"/>
    </source>
</evidence>
<dbReference type="InterPro" id="IPR051447">
    <property type="entry name" value="Lipoprotein-release_system"/>
</dbReference>
<dbReference type="InterPro" id="IPR025857">
    <property type="entry name" value="MacB_PCD"/>
</dbReference>
<keyword evidence="5 7" id="KW-1133">Transmembrane helix</keyword>
<feature type="transmembrane region" description="Helical" evidence="7">
    <location>
        <begin position="22"/>
        <end position="45"/>
    </location>
</feature>
<feature type="transmembrane region" description="Helical" evidence="7">
    <location>
        <begin position="366"/>
        <end position="387"/>
    </location>
</feature>
<evidence type="ECO:0000256" key="2">
    <source>
        <dbReference type="ARBA" id="ARBA00005236"/>
    </source>
</evidence>
<dbReference type="GO" id="GO:0098797">
    <property type="term" value="C:plasma membrane protein complex"/>
    <property type="evidence" value="ECO:0007669"/>
    <property type="project" value="TreeGrafter"/>
</dbReference>
<evidence type="ECO:0000256" key="3">
    <source>
        <dbReference type="ARBA" id="ARBA00022475"/>
    </source>
</evidence>
<feature type="domain" description="MacB-like periplasmic core" evidence="9">
    <location>
        <begin position="26"/>
        <end position="237"/>
    </location>
</feature>
<dbReference type="Pfam" id="PF02687">
    <property type="entry name" value="FtsX"/>
    <property type="match status" value="1"/>
</dbReference>
<dbReference type="PANTHER" id="PTHR30489:SF0">
    <property type="entry name" value="LIPOPROTEIN-RELEASING SYSTEM TRANSMEMBRANE PROTEIN LOLE"/>
    <property type="match status" value="1"/>
</dbReference>
<dbReference type="AlphaFoldDB" id="A0A556MFD3"/>
<feature type="transmembrane region" description="Helical" evidence="7">
    <location>
        <begin position="318"/>
        <end position="346"/>
    </location>
</feature>
<dbReference type="InterPro" id="IPR003838">
    <property type="entry name" value="ABC3_permease_C"/>
</dbReference>
<dbReference type="OrthoDB" id="1522670at2"/>
<dbReference type="RefSeq" id="WP_144249899.1">
    <property type="nucleotide sequence ID" value="NZ_VLPK01000004.1"/>
</dbReference>
<dbReference type="Pfam" id="PF12704">
    <property type="entry name" value="MacB_PCD"/>
    <property type="match status" value="1"/>
</dbReference>
<protein>
    <submittedName>
        <fullName evidence="10">ABC transporter permease</fullName>
    </submittedName>
</protein>
<keyword evidence="11" id="KW-1185">Reference proteome</keyword>
<comment type="subcellular location">
    <subcellularLocation>
        <location evidence="1">Cell membrane</location>
        <topology evidence="1">Multi-pass membrane protein</topology>
    </subcellularLocation>
</comment>
<organism evidence="10 11">
    <name type="scientific">Mucilaginibacter corticis</name>
    <dbReference type="NCBI Taxonomy" id="2597670"/>
    <lineage>
        <taxon>Bacteria</taxon>
        <taxon>Pseudomonadati</taxon>
        <taxon>Bacteroidota</taxon>
        <taxon>Sphingobacteriia</taxon>
        <taxon>Sphingobacteriales</taxon>
        <taxon>Sphingobacteriaceae</taxon>
        <taxon>Mucilaginibacter</taxon>
    </lineage>
</organism>
<keyword evidence="3" id="KW-1003">Cell membrane</keyword>
<reference evidence="10 11" key="1">
    <citation type="submission" date="2019-07" db="EMBL/GenBank/DDBJ databases">
        <authorList>
            <person name="Huq M.A."/>
        </authorList>
    </citation>
    <scope>NUCLEOTIDE SEQUENCE [LARGE SCALE GENOMIC DNA]</scope>
    <source>
        <strain evidence="10 11">MAH-19</strain>
    </source>
</reference>
<dbReference type="EMBL" id="VLPK01000004">
    <property type="protein sequence ID" value="TSJ38617.1"/>
    <property type="molecule type" value="Genomic_DNA"/>
</dbReference>